<comment type="caution">
    <text evidence="2">The sequence shown here is derived from an EMBL/GenBank/DDBJ whole genome shotgun (WGS) entry which is preliminary data.</text>
</comment>
<gene>
    <name evidence="2" type="ORF">NA57DRAFT_75531</name>
</gene>
<sequence length="150" mass="16520">MFVNRDKSVERRAIVKYHEETFEEKAVKEQAARVLESNELLIWLAMSRNESVPQTRHYYERLLAGFSQDARNVEWEDVYGPDSEDEARLAVQSSRSSLGSSKSSKQNSTAAGSSKTASGGGSGGRSGSDSKKRGKSGERSQRKRRSGAAS</sequence>
<feature type="compositionally biased region" description="Low complexity" evidence="1">
    <location>
        <begin position="93"/>
        <end position="117"/>
    </location>
</feature>
<proteinExistence type="predicted"/>
<dbReference type="Proteomes" id="UP000799772">
    <property type="component" value="Unassembled WGS sequence"/>
</dbReference>
<dbReference type="EMBL" id="ML978125">
    <property type="protein sequence ID" value="KAF2100028.1"/>
    <property type="molecule type" value="Genomic_DNA"/>
</dbReference>
<evidence type="ECO:0000313" key="3">
    <source>
        <dbReference type="Proteomes" id="UP000799772"/>
    </source>
</evidence>
<organism evidence="2 3">
    <name type="scientific">Rhizodiscina lignyota</name>
    <dbReference type="NCBI Taxonomy" id="1504668"/>
    <lineage>
        <taxon>Eukaryota</taxon>
        <taxon>Fungi</taxon>
        <taxon>Dikarya</taxon>
        <taxon>Ascomycota</taxon>
        <taxon>Pezizomycotina</taxon>
        <taxon>Dothideomycetes</taxon>
        <taxon>Pleosporomycetidae</taxon>
        <taxon>Aulographales</taxon>
        <taxon>Rhizodiscinaceae</taxon>
        <taxon>Rhizodiscina</taxon>
    </lineage>
</organism>
<feature type="compositionally biased region" description="Basic residues" evidence="1">
    <location>
        <begin position="141"/>
        <end position="150"/>
    </location>
</feature>
<accession>A0A9P4IIQ2</accession>
<feature type="compositionally biased region" description="Basic and acidic residues" evidence="1">
    <location>
        <begin position="128"/>
        <end position="140"/>
    </location>
</feature>
<dbReference type="AlphaFoldDB" id="A0A9P4IIQ2"/>
<evidence type="ECO:0000256" key="1">
    <source>
        <dbReference type="SAM" id="MobiDB-lite"/>
    </source>
</evidence>
<name>A0A9P4IIQ2_9PEZI</name>
<dbReference type="OrthoDB" id="5372011at2759"/>
<evidence type="ECO:0000313" key="2">
    <source>
        <dbReference type="EMBL" id="KAF2100028.1"/>
    </source>
</evidence>
<keyword evidence="3" id="KW-1185">Reference proteome</keyword>
<protein>
    <submittedName>
        <fullName evidence="2">Uncharacterized protein</fullName>
    </submittedName>
</protein>
<reference evidence="2" key="1">
    <citation type="journal article" date="2020" name="Stud. Mycol.">
        <title>101 Dothideomycetes genomes: a test case for predicting lifestyles and emergence of pathogens.</title>
        <authorList>
            <person name="Haridas S."/>
            <person name="Albert R."/>
            <person name="Binder M."/>
            <person name="Bloem J."/>
            <person name="Labutti K."/>
            <person name="Salamov A."/>
            <person name="Andreopoulos B."/>
            <person name="Baker S."/>
            <person name="Barry K."/>
            <person name="Bills G."/>
            <person name="Bluhm B."/>
            <person name="Cannon C."/>
            <person name="Castanera R."/>
            <person name="Culley D."/>
            <person name="Daum C."/>
            <person name="Ezra D."/>
            <person name="Gonzalez J."/>
            <person name="Henrissat B."/>
            <person name="Kuo A."/>
            <person name="Liang C."/>
            <person name="Lipzen A."/>
            <person name="Lutzoni F."/>
            <person name="Magnuson J."/>
            <person name="Mondo S."/>
            <person name="Nolan M."/>
            <person name="Ohm R."/>
            <person name="Pangilinan J."/>
            <person name="Park H.-J."/>
            <person name="Ramirez L."/>
            <person name="Alfaro M."/>
            <person name="Sun H."/>
            <person name="Tritt A."/>
            <person name="Yoshinaga Y."/>
            <person name="Zwiers L.-H."/>
            <person name="Turgeon B."/>
            <person name="Goodwin S."/>
            <person name="Spatafora J."/>
            <person name="Crous P."/>
            <person name="Grigoriev I."/>
        </authorList>
    </citation>
    <scope>NUCLEOTIDE SEQUENCE</scope>
    <source>
        <strain evidence="2">CBS 133067</strain>
    </source>
</reference>
<feature type="region of interest" description="Disordered" evidence="1">
    <location>
        <begin position="79"/>
        <end position="150"/>
    </location>
</feature>